<comment type="cofactor">
    <cofactor evidence="1">
        <name>Zn(2+)</name>
        <dbReference type="ChEBI" id="CHEBI:29105"/>
    </cofactor>
</comment>
<evidence type="ECO:0000256" key="4">
    <source>
        <dbReference type="ARBA" id="ARBA00022801"/>
    </source>
</evidence>
<proteinExistence type="inferred from homology"/>
<dbReference type="AlphaFoldDB" id="A0A1U7LPW7"/>
<organism evidence="7 8">
    <name type="scientific">Neolecta irregularis (strain DAH-3)</name>
    <dbReference type="NCBI Taxonomy" id="1198029"/>
    <lineage>
        <taxon>Eukaryota</taxon>
        <taxon>Fungi</taxon>
        <taxon>Dikarya</taxon>
        <taxon>Ascomycota</taxon>
        <taxon>Taphrinomycotina</taxon>
        <taxon>Neolectales</taxon>
        <taxon>Neolectaceae</taxon>
        <taxon>Neolecta</taxon>
    </lineage>
</organism>
<keyword evidence="7" id="KW-0645">Protease</keyword>
<keyword evidence="4" id="KW-0378">Hydrolase</keyword>
<sequence length="341" mass="37439">MSTDLLILHKHLVEIPSLTGLEYKMGIWLKYYLEGLNFTVETQKVGENRFNIFAYLGDKRDANILVTSHIDTVPPHIPYRTEGDVIYGRGTNDAKGSVACQIIAVNELIQEKRLKSGDISLLFVVGEEEGGDGMLKTEELNLSPKHVIFGEPTELKLARGHKARTLPCGKAAHSGYPSLGINANEKLIDILYHLQKLELPFSDELGPTTINIGRISAGVASNVISAHGSAVCLVRVSTSREIIISKIKEIITSVEGASLQIETSYDPVHLTCDVEGFETFVASYGTDVPNARFKGIPFRYLYGPGSIHTAHGEKEHVTRSDLEQAVIGYKKLISHSLSTEL</sequence>
<dbReference type="Pfam" id="PF07687">
    <property type="entry name" value="M20_dimer"/>
    <property type="match status" value="1"/>
</dbReference>
<evidence type="ECO:0000256" key="1">
    <source>
        <dbReference type="ARBA" id="ARBA00001947"/>
    </source>
</evidence>
<feature type="domain" description="Peptidase M20 dimerisation" evidence="6">
    <location>
        <begin position="169"/>
        <end position="253"/>
    </location>
</feature>
<dbReference type="OMA" id="RLHKGVM"/>
<dbReference type="PANTHER" id="PTHR43808:SF8">
    <property type="entry name" value="PEPTIDASE M20 DIMERISATION DOMAIN-CONTAINING PROTEIN"/>
    <property type="match status" value="1"/>
</dbReference>
<dbReference type="CDD" id="cd05652">
    <property type="entry name" value="M20_ArgE_DapE-like_fungal"/>
    <property type="match status" value="1"/>
</dbReference>
<dbReference type="InterPro" id="IPR050072">
    <property type="entry name" value="Peptidase_M20A"/>
</dbReference>
<dbReference type="InterPro" id="IPR001261">
    <property type="entry name" value="ArgE/DapE_CS"/>
</dbReference>
<dbReference type="Pfam" id="PF01546">
    <property type="entry name" value="Peptidase_M20"/>
    <property type="match status" value="1"/>
</dbReference>
<gene>
    <name evidence="7" type="ORF">NEOLI_003680</name>
</gene>
<dbReference type="SUPFAM" id="SSF55031">
    <property type="entry name" value="Bacterial exopeptidase dimerisation domain"/>
    <property type="match status" value="1"/>
</dbReference>
<reference evidence="7 8" key="1">
    <citation type="submission" date="2016-04" db="EMBL/GenBank/DDBJ databases">
        <title>Evolutionary innovation and constraint leading to complex multicellularity in the Ascomycota.</title>
        <authorList>
            <person name="Cisse O."/>
            <person name="Nguyen A."/>
            <person name="Hewitt D.A."/>
            <person name="Jedd G."/>
            <person name="Stajich J.E."/>
        </authorList>
    </citation>
    <scope>NUCLEOTIDE SEQUENCE [LARGE SCALE GENOMIC DNA]</scope>
    <source>
        <strain evidence="7 8">DAH-3</strain>
    </source>
</reference>
<keyword evidence="8" id="KW-1185">Reference proteome</keyword>
<dbReference type="Gene3D" id="3.30.70.360">
    <property type="match status" value="1"/>
</dbReference>
<dbReference type="Proteomes" id="UP000186594">
    <property type="component" value="Unassembled WGS sequence"/>
</dbReference>
<evidence type="ECO:0000256" key="5">
    <source>
        <dbReference type="ARBA" id="ARBA00022833"/>
    </source>
</evidence>
<evidence type="ECO:0000256" key="3">
    <source>
        <dbReference type="ARBA" id="ARBA00022723"/>
    </source>
</evidence>
<dbReference type="SUPFAM" id="SSF53187">
    <property type="entry name" value="Zn-dependent exopeptidases"/>
    <property type="match status" value="1"/>
</dbReference>
<keyword evidence="7" id="KW-0121">Carboxypeptidase</keyword>
<keyword evidence="5" id="KW-0862">Zinc</keyword>
<dbReference type="EMBL" id="LXFE01000668">
    <property type="protein sequence ID" value="OLL24705.1"/>
    <property type="molecule type" value="Genomic_DNA"/>
</dbReference>
<dbReference type="PROSITE" id="PS00759">
    <property type="entry name" value="ARGE_DAPE_CPG2_2"/>
    <property type="match status" value="1"/>
</dbReference>
<dbReference type="STRING" id="1198029.A0A1U7LPW7"/>
<dbReference type="PROSITE" id="PS00758">
    <property type="entry name" value="ARGE_DAPE_CPG2_1"/>
    <property type="match status" value="1"/>
</dbReference>
<evidence type="ECO:0000313" key="7">
    <source>
        <dbReference type="EMBL" id="OLL24705.1"/>
    </source>
</evidence>
<dbReference type="GO" id="GO:0004180">
    <property type="term" value="F:carboxypeptidase activity"/>
    <property type="evidence" value="ECO:0007669"/>
    <property type="project" value="UniProtKB-KW"/>
</dbReference>
<comment type="caution">
    <text evidence="7">The sequence shown here is derived from an EMBL/GenBank/DDBJ whole genome shotgun (WGS) entry which is preliminary data.</text>
</comment>
<comment type="similarity">
    <text evidence="2">Belongs to the peptidase M20A family.</text>
</comment>
<evidence type="ECO:0000313" key="8">
    <source>
        <dbReference type="Proteomes" id="UP000186594"/>
    </source>
</evidence>
<dbReference type="InterPro" id="IPR036264">
    <property type="entry name" value="Bact_exopeptidase_dim_dom"/>
</dbReference>
<accession>A0A1U7LPW7</accession>
<evidence type="ECO:0000259" key="6">
    <source>
        <dbReference type="Pfam" id="PF07687"/>
    </source>
</evidence>
<dbReference type="PANTHER" id="PTHR43808">
    <property type="entry name" value="ACETYLORNITHINE DEACETYLASE"/>
    <property type="match status" value="1"/>
</dbReference>
<dbReference type="InterPro" id="IPR011650">
    <property type="entry name" value="Peptidase_M20_dimer"/>
</dbReference>
<dbReference type="OrthoDB" id="3064516at2759"/>
<keyword evidence="3" id="KW-0479">Metal-binding</keyword>
<name>A0A1U7LPW7_NEOID</name>
<protein>
    <submittedName>
        <fullName evidence="7">Putative carboxypeptidase</fullName>
    </submittedName>
</protein>
<dbReference type="GO" id="GO:0046872">
    <property type="term" value="F:metal ion binding"/>
    <property type="evidence" value="ECO:0007669"/>
    <property type="project" value="UniProtKB-KW"/>
</dbReference>
<evidence type="ECO:0000256" key="2">
    <source>
        <dbReference type="ARBA" id="ARBA00006247"/>
    </source>
</evidence>
<dbReference type="InterPro" id="IPR002933">
    <property type="entry name" value="Peptidase_M20"/>
</dbReference>
<dbReference type="Gene3D" id="3.40.630.10">
    <property type="entry name" value="Zn peptidases"/>
    <property type="match status" value="1"/>
</dbReference>